<dbReference type="EMBL" id="JAZHXI010000003">
    <property type="protein sequence ID" value="KAL2073141.1"/>
    <property type="molecule type" value="Genomic_DNA"/>
</dbReference>
<name>A0ABR4CVD7_9HELO</name>
<protein>
    <submittedName>
        <fullName evidence="2">Uncharacterized protein</fullName>
    </submittedName>
</protein>
<keyword evidence="3" id="KW-1185">Reference proteome</keyword>
<reference evidence="2 3" key="1">
    <citation type="journal article" date="2024" name="Commun. Biol.">
        <title>Comparative genomic analysis of thermophilic fungi reveals convergent evolutionary adaptations and gene losses.</title>
        <authorList>
            <person name="Steindorff A.S."/>
            <person name="Aguilar-Pontes M.V."/>
            <person name="Robinson A.J."/>
            <person name="Andreopoulos B."/>
            <person name="LaButti K."/>
            <person name="Kuo A."/>
            <person name="Mondo S."/>
            <person name="Riley R."/>
            <person name="Otillar R."/>
            <person name="Haridas S."/>
            <person name="Lipzen A."/>
            <person name="Grimwood J."/>
            <person name="Schmutz J."/>
            <person name="Clum A."/>
            <person name="Reid I.D."/>
            <person name="Moisan M.C."/>
            <person name="Butler G."/>
            <person name="Nguyen T.T.M."/>
            <person name="Dewar K."/>
            <person name="Conant G."/>
            <person name="Drula E."/>
            <person name="Henrissat B."/>
            <person name="Hansel C."/>
            <person name="Singer S."/>
            <person name="Hutchinson M.I."/>
            <person name="de Vries R.P."/>
            <person name="Natvig D.O."/>
            <person name="Powell A.J."/>
            <person name="Tsang A."/>
            <person name="Grigoriev I.V."/>
        </authorList>
    </citation>
    <scope>NUCLEOTIDE SEQUENCE [LARGE SCALE GENOMIC DNA]</scope>
    <source>
        <strain evidence="2 3">CBS 494.80</strain>
    </source>
</reference>
<accession>A0ABR4CVD7</accession>
<comment type="caution">
    <text evidence="2">The sequence shown here is derived from an EMBL/GenBank/DDBJ whole genome shotgun (WGS) entry which is preliminary data.</text>
</comment>
<feature type="compositionally biased region" description="Basic and acidic residues" evidence="1">
    <location>
        <begin position="134"/>
        <end position="182"/>
    </location>
</feature>
<evidence type="ECO:0000256" key="1">
    <source>
        <dbReference type="SAM" id="MobiDB-lite"/>
    </source>
</evidence>
<gene>
    <name evidence="2" type="ORF">VTL71DRAFT_10465</name>
</gene>
<evidence type="ECO:0000313" key="3">
    <source>
        <dbReference type="Proteomes" id="UP001595075"/>
    </source>
</evidence>
<evidence type="ECO:0000313" key="2">
    <source>
        <dbReference type="EMBL" id="KAL2073141.1"/>
    </source>
</evidence>
<organism evidence="2 3">
    <name type="scientific">Oculimacula yallundae</name>
    <dbReference type="NCBI Taxonomy" id="86028"/>
    <lineage>
        <taxon>Eukaryota</taxon>
        <taxon>Fungi</taxon>
        <taxon>Dikarya</taxon>
        <taxon>Ascomycota</taxon>
        <taxon>Pezizomycotina</taxon>
        <taxon>Leotiomycetes</taxon>
        <taxon>Helotiales</taxon>
        <taxon>Ploettnerulaceae</taxon>
        <taxon>Oculimacula</taxon>
    </lineage>
</organism>
<feature type="region of interest" description="Disordered" evidence="1">
    <location>
        <begin position="98"/>
        <end position="182"/>
    </location>
</feature>
<proteinExistence type="predicted"/>
<feature type="compositionally biased region" description="Basic and acidic residues" evidence="1">
    <location>
        <begin position="101"/>
        <end position="122"/>
    </location>
</feature>
<sequence>MCLEITTVYGNCRAVRVHTEICASYIEHTRQQIDNTPCPSFLKDSRYAGITSRCTCKTNPEYGAKGEVICQRAISKGYGENGFTWCFEKGAKVVLKKKRESAREKKVRDKGEGRVDVKKESVEDSAWSASGWNGDRERVRDTRRQKEDSFDRKQVKKLKVEKSPSHSQEIKLESLNDDVQMK</sequence>
<dbReference type="Proteomes" id="UP001595075">
    <property type="component" value="Unassembled WGS sequence"/>
</dbReference>